<evidence type="ECO:0000313" key="3">
    <source>
        <dbReference type="Proteomes" id="UP000279194"/>
    </source>
</evidence>
<dbReference type="Proteomes" id="UP000279194">
    <property type="component" value="Unassembled WGS sequence"/>
</dbReference>
<keyword evidence="3" id="KW-1185">Reference proteome</keyword>
<sequence>MVKRLMIVFVFFVIVTGLFIIYKNNFSGGTYDWYDGIGISALATFFYWVLESVLERKKRS</sequence>
<evidence type="ECO:0000313" key="2">
    <source>
        <dbReference type="EMBL" id="RLY01731.1"/>
    </source>
</evidence>
<organism evidence="2 3">
    <name type="scientific">Streptococcus hillyeri</name>
    <dbReference type="NCBI Taxonomy" id="2282420"/>
    <lineage>
        <taxon>Bacteria</taxon>
        <taxon>Bacillati</taxon>
        <taxon>Bacillota</taxon>
        <taxon>Bacilli</taxon>
        <taxon>Lactobacillales</taxon>
        <taxon>Streptococcaceae</taxon>
        <taxon>Streptococcus</taxon>
    </lineage>
</organism>
<dbReference type="RefSeq" id="WP_121836256.1">
    <property type="nucleotide sequence ID" value="NZ_CP163513.1"/>
</dbReference>
<feature type="transmembrane region" description="Helical" evidence="1">
    <location>
        <begin position="33"/>
        <end position="50"/>
    </location>
</feature>
<dbReference type="OrthoDB" id="2235297at2"/>
<reference evidence="2 3" key="1">
    <citation type="submission" date="2018-10" db="EMBL/GenBank/DDBJ databases">
        <title>Streptococcus hillyeri sp. nov., isolated from equine tracheal sample.</title>
        <authorList>
            <person name="Macfadyen A.C."/>
            <person name="Waller A."/>
            <person name="Paterson G.K."/>
        </authorList>
    </citation>
    <scope>NUCLEOTIDE SEQUENCE [LARGE SCALE GENOMIC DNA]</scope>
    <source>
        <strain evidence="2 3">28462</strain>
    </source>
</reference>
<keyword evidence="1" id="KW-0472">Membrane</keyword>
<feature type="transmembrane region" description="Helical" evidence="1">
    <location>
        <begin position="5"/>
        <end position="21"/>
    </location>
</feature>
<dbReference type="EMBL" id="RCVM01000023">
    <property type="protein sequence ID" value="RLY01731.1"/>
    <property type="molecule type" value="Genomic_DNA"/>
</dbReference>
<gene>
    <name evidence="2" type="ORF">EAF07_09160</name>
</gene>
<proteinExistence type="predicted"/>
<evidence type="ECO:0000256" key="1">
    <source>
        <dbReference type="SAM" id="Phobius"/>
    </source>
</evidence>
<accession>A0A3L9DKG0</accession>
<dbReference type="AlphaFoldDB" id="A0A3L9DKG0"/>
<comment type="caution">
    <text evidence="2">The sequence shown here is derived from an EMBL/GenBank/DDBJ whole genome shotgun (WGS) entry which is preliminary data.</text>
</comment>
<protein>
    <submittedName>
        <fullName evidence="2">Uncharacterized protein</fullName>
    </submittedName>
</protein>
<keyword evidence="1" id="KW-1133">Transmembrane helix</keyword>
<keyword evidence="1" id="KW-0812">Transmembrane</keyword>
<name>A0A3L9DKG0_9STRE</name>